<dbReference type="AlphaFoldDB" id="A0A174HLD7"/>
<dbReference type="PANTHER" id="PTHR33408">
    <property type="entry name" value="TRANSPOSASE"/>
    <property type="match status" value="1"/>
</dbReference>
<proteinExistence type="predicted"/>
<evidence type="ECO:0000259" key="2">
    <source>
        <dbReference type="Pfam" id="PF05598"/>
    </source>
</evidence>
<dbReference type="Pfam" id="PF05598">
    <property type="entry name" value="DUF772"/>
    <property type="match status" value="1"/>
</dbReference>
<accession>A0A174HLD7</accession>
<dbReference type="Proteomes" id="UP000095544">
    <property type="component" value="Unassembled WGS sequence"/>
</dbReference>
<keyword evidence="1" id="KW-0175">Coiled coil</keyword>
<dbReference type="EMBL" id="CYZU01000032">
    <property type="protein sequence ID" value="CUO75763.1"/>
    <property type="molecule type" value="Genomic_DNA"/>
</dbReference>
<dbReference type="InterPro" id="IPR008490">
    <property type="entry name" value="Transposase_InsH_N"/>
</dbReference>
<sequence>MPYVSTFNRNQMMVCSWDSFVDQESIARLIDAFVNSLDLTKYHVKKAAKEGRPAYDPKGIYKLYIYGNRKRIRSSRKLAESCKINLEVKWMLGGVEPDFRTISDFRKDNIDSLKEIFHEFNRRISGAIEWGFTSVDGSKFQADNSKDRNFTKNKLDDRIKWLNAHTDEYLRILKDMDEQDELAETPEKLTREVIEAKLKEAQERLERYESYQKLMEETGYPSCP</sequence>
<evidence type="ECO:0000313" key="3">
    <source>
        <dbReference type="EMBL" id="CUO75763.1"/>
    </source>
</evidence>
<evidence type="ECO:0000256" key="1">
    <source>
        <dbReference type="SAM" id="Coils"/>
    </source>
</evidence>
<gene>
    <name evidence="3" type="ORF">ERS852491_03209</name>
</gene>
<dbReference type="PANTHER" id="PTHR33408:SF2">
    <property type="entry name" value="TRANSPOSASE DDE DOMAIN-CONTAINING PROTEIN"/>
    <property type="match status" value="1"/>
</dbReference>
<name>A0A174HLD7_9FIRM</name>
<reference evidence="3 4" key="1">
    <citation type="submission" date="2015-09" db="EMBL/GenBank/DDBJ databases">
        <authorList>
            <consortium name="Pathogen Informatics"/>
        </authorList>
    </citation>
    <scope>NUCLEOTIDE SEQUENCE [LARGE SCALE GENOMIC DNA]</scope>
    <source>
        <strain evidence="3 4">2789STDY5834876</strain>
    </source>
</reference>
<protein>
    <submittedName>
        <fullName evidence="3">Transposase domain (DUF772)</fullName>
    </submittedName>
</protein>
<evidence type="ECO:0000313" key="4">
    <source>
        <dbReference type="Proteomes" id="UP000095544"/>
    </source>
</evidence>
<organism evidence="3 4">
    <name type="scientific">Faecalicatena contorta</name>
    <dbReference type="NCBI Taxonomy" id="39482"/>
    <lineage>
        <taxon>Bacteria</taxon>
        <taxon>Bacillati</taxon>
        <taxon>Bacillota</taxon>
        <taxon>Clostridia</taxon>
        <taxon>Lachnospirales</taxon>
        <taxon>Lachnospiraceae</taxon>
        <taxon>Faecalicatena</taxon>
    </lineage>
</organism>
<dbReference type="STRING" id="39482.ERS852491_03209"/>
<dbReference type="RefSeq" id="WP_242857614.1">
    <property type="nucleotide sequence ID" value="NZ_CYZU01000032.1"/>
</dbReference>
<feature type="coiled-coil region" evidence="1">
    <location>
        <begin position="191"/>
        <end position="218"/>
    </location>
</feature>
<feature type="domain" description="Transposase InsH N-terminal" evidence="2">
    <location>
        <begin position="17"/>
        <end position="107"/>
    </location>
</feature>